<comment type="caution">
    <text evidence="1">The sequence shown here is derived from an EMBL/GenBank/DDBJ whole genome shotgun (WGS) entry which is preliminary data.</text>
</comment>
<protein>
    <submittedName>
        <fullName evidence="1">Uncharacterized protein</fullName>
    </submittedName>
</protein>
<reference evidence="1 2" key="1">
    <citation type="submission" date="2016-06" db="EMBL/GenBank/DDBJ databases">
        <title>Gene turnover analysis identifies the evolutionary adaptation of the extremophile Acidithiobacillus caldus.</title>
        <authorList>
            <person name="Zhang X."/>
        </authorList>
    </citation>
    <scope>NUCLEOTIDE SEQUENCE [LARGE SCALE GENOMIC DNA]</scope>
    <source>
        <strain evidence="1 2">DX</strain>
    </source>
</reference>
<sequence>MRGPYDTVAGLTNLKTKIYIVISDGKIFFIQSANLIKDLLPYQKHGPGNCREILDSCKPPEVTRR</sequence>
<evidence type="ECO:0000313" key="1">
    <source>
        <dbReference type="EMBL" id="OFC31121.1"/>
    </source>
</evidence>
<gene>
    <name evidence="1" type="ORF">BAE27_10945</name>
</gene>
<dbReference type="AlphaFoldDB" id="A0A1E7YL87"/>
<dbReference type="EMBL" id="LZYE01000289">
    <property type="protein sequence ID" value="OFC31121.1"/>
    <property type="molecule type" value="Genomic_DNA"/>
</dbReference>
<evidence type="ECO:0000313" key="2">
    <source>
        <dbReference type="Proteomes" id="UP000175616"/>
    </source>
</evidence>
<organism evidence="1 2">
    <name type="scientific">Acidithiobacillus caldus</name>
    <dbReference type="NCBI Taxonomy" id="33059"/>
    <lineage>
        <taxon>Bacteria</taxon>
        <taxon>Pseudomonadati</taxon>
        <taxon>Pseudomonadota</taxon>
        <taxon>Acidithiobacillia</taxon>
        <taxon>Acidithiobacillales</taxon>
        <taxon>Acidithiobacillaceae</taxon>
        <taxon>Acidithiobacillus</taxon>
    </lineage>
</organism>
<dbReference type="Proteomes" id="UP000175616">
    <property type="component" value="Unassembled WGS sequence"/>
</dbReference>
<proteinExistence type="predicted"/>
<name>A0A1E7YL87_9PROT</name>
<accession>A0A1E7YL87</accession>